<proteinExistence type="predicted"/>
<dbReference type="EMBL" id="LBTJ01000075">
    <property type="protein sequence ID" value="KKQ36255.1"/>
    <property type="molecule type" value="Genomic_DNA"/>
</dbReference>
<comment type="caution">
    <text evidence="2">The sequence shown here is derived from an EMBL/GenBank/DDBJ whole genome shotgun (WGS) entry which is preliminary data.</text>
</comment>
<dbReference type="InterPro" id="IPR007159">
    <property type="entry name" value="SpoVT-AbrB_dom"/>
</dbReference>
<organism evidence="2 3">
    <name type="scientific">Candidatus Roizmanbacteria bacterium GW2011_GWA2_37_7</name>
    <dbReference type="NCBI Taxonomy" id="1618481"/>
    <lineage>
        <taxon>Bacteria</taxon>
        <taxon>Candidatus Roizmaniibacteriota</taxon>
    </lineage>
</organism>
<dbReference type="AlphaFoldDB" id="A0A0G0HCI8"/>
<dbReference type="GO" id="GO:0003677">
    <property type="term" value="F:DNA binding"/>
    <property type="evidence" value="ECO:0007669"/>
    <property type="project" value="InterPro"/>
</dbReference>
<dbReference type="Gene3D" id="2.10.260.10">
    <property type="match status" value="1"/>
</dbReference>
<gene>
    <name evidence="2" type="ORF">US54_C0075G0009</name>
</gene>
<evidence type="ECO:0000313" key="2">
    <source>
        <dbReference type="EMBL" id="KKQ36255.1"/>
    </source>
</evidence>
<evidence type="ECO:0000313" key="3">
    <source>
        <dbReference type="Proteomes" id="UP000034471"/>
    </source>
</evidence>
<feature type="domain" description="SpoVT-AbrB" evidence="1">
    <location>
        <begin position="6"/>
        <end position="53"/>
    </location>
</feature>
<sequence>MIQTIIQVGNSLAVTLPAQFIRKSGWKAGDKIMVEHDAEKQMALIMPKKMEGTAHLTPEFYEWLNKTSKKYKEAIIELAHK</sequence>
<protein>
    <recommendedName>
        <fullName evidence="1">SpoVT-AbrB domain-containing protein</fullName>
    </recommendedName>
</protein>
<dbReference type="InterPro" id="IPR037914">
    <property type="entry name" value="SpoVT-AbrB_sf"/>
</dbReference>
<reference evidence="2 3" key="1">
    <citation type="journal article" date="2015" name="Nature">
        <title>rRNA introns, odd ribosomes, and small enigmatic genomes across a large radiation of phyla.</title>
        <authorList>
            <person name="Brown C.T."/>
            <person name="Hug L.A."/>
            <person name="Thomas B.C."/>
            <person name="Sharon I."/>
            <person name="Castelle C.J."/>
            <person name="Singh A."/>
            <person name="Wilkins M.J."/>
            <person name="Williams K.H."/>
            <person name="Banfield J.F."/>
        </authorList>
    </citation>
    <scope>NUCLEOTIDE SEQUENCE [LARGE SCALE GENOMIC DNA]</scope>
</reference>
<dbReference type="SMART" id="SM00966">
    <property type="entry name" value="SpoVT_AbrB"/>
    <property type="match status" value="1"/>
</dbReference>
<dbReference type="SUPFAM" id="SSF89447">
    <property type="entry name" value="AbrB/MazE/MraZ-like"/>
    <property type="match status" value="1"/>
</dbReference>
<name>A0A0G0HCI8_9BACT</name>
<evidence type="ECO:0000259" key="1">
    <source>
        <dbReference type="SMART" id="SM00966"/>
    </source>
</evidence>
<dbReference type="Proteomes" id="UP000034471">
    <property type="component" value="Unassembled WGS sequence"/>
</dbReference>
<accession>A0A0G0HCI8</accession>
<dbReference type="Pfam" id="PF04014">
    <property type="entry name" value="MazE_antitoxin"/>
    <property type="match status" value="1"/>
</dbReference>